<dbReference type="GO" id="GO:0016301">
    <property type="term" value="F:kinase activity"/>
    <property type="evidence" value="ECO:0007669"/>
    <property type="project" value="UniProtKB-KW"/>
</dbReference>
<comment type="similarity">
    <text evidence="1">Belongs to the ROK (NagC/XylR) family.</text>
</comment>
<protein>
    <submittedName>
        <fullName evidence="2">Fructokinase</fullName>
    </submittedName>
</protein>
<name>A0A1Z5J501_9LACO</name>
<dbReference type="SUPFAM" id="SSF53067">
    <property type="entry name" value="Actin-like ATPase domain"/>
    <property type="match status" value="1"/>
</dbReference>
<proteinExistence type="inferred from homology"/>
<keyword evidence="2" id="KW-0808">Transferase</keyword>
<evidence type="ECO:0000313" key="3">
    <source>
        <dbReference type="Proteomes" id="UP000223370"/>
    </source>
</evidence>
<reference evidence="2 3" key="1">
    <citation type="submission" date="2015-11" db="EMBL/GenBank/DDBJ databases">
        <title>Draft genome sequences of new species of the genus Lactobacillus isolated from orchardgrass silage.</title>
        <authorList>
            <person name="Tohno M."/>
            <person name="Tanizawa Y."/>
            <person name="Arita M."/>
        </authorList>
    </citation>
    <scope>NUCLEOTIDE SEQUENCE [LARGE SCALE GENOMIC DNA]</scope>
    <source>
        <strain evidence="2 3">IWT5</strain>
    </source>
</reference>
<dbReference type="Pfam" id="PF00480">
    <property type="entry name" value="ROK"/>
    <property type="match status" value="1"/>
</dbReference>
<dbReference type="InterPro" id="IPR043129">
    <property type="entry name" value="ATPase_NBD"/>
</dbReference>
<comment type="caution">
    <text evidence="2">The sequence shown here is derived from an EMBL/GenBank/DDBJ whole genome shotgun (WGS) entry which is preliminary data.</text>
</comment>
<dbReference type="EMBL" id="BCMJ01000011">
    <property type="protein sequence ID" value="GAX08956.1"/>
    <property type="molecule type" value="Genomic_DNA"/>
</dbReference>
<keyword evidence="3" id="KW-1185">Reference proteome</keyword>
<evidence type="ECO:0000256" key="1">
    <source>
        <dbReference type="ARBA" id="ARBA00006479"/>
    </source>
</evidence>
<dbReference type="AlphaFoldDB" id="A0A1Z5J501"/>
<gene>
    <name evidence="2" type="primary">scrK_3</name>
    <name evidence="2" type="ORF">IWT5_02125</name>
</gene>
<sequence length="82" mass="9097">MAYYVAQALVQTTLTIRPGKIVLGGSVLNTDFLDKIRIEFTRLLNDYVQVPPLEKYITLPSIKNNGSATIGNFALAIKRLQS</sequence>
<organism evidence="2 3">
    <name type="scientific">Secundilactobacillus silagincola</name>
    <dbReference type="NCBI Taxonomy" id="1714681"/>
    <lineage>
        <taxon>Bacteria</taxon>
        <taxon>Bacillati</taxon>
        <taxon>Bacillota</taxon>
        <taxon>Bacilli</taxon>
        <taxon>Lactobacillales</taxon>
        <taxon>Lactobacillaceae</taxon>
        <taxon>Secundilactobacillus</taxon>
    </lineage>
</organism>
<evidence type="ECO:0000313" key="2">
    <source>
        <dbReference type="EMBL" id="GAX08956.1"/>
    </source>
</evidence>
<accession>A0A1Z5J501</accession>
<dbReference type="Gene3D" id="3.30.420.40">
    <property type="match status" value="1"/>
</dbReference>
<dbReference type="Proteomes" id="UP000223370">
    <property type="component" value="Unassembled WGS sequence"/>
</dbReference>
<keyword evidence="2" id="KW-0418">Kinase</keyword>
<dbReference type="InterPro" id="IPR000600">
    <property type="entry name" value="ROK"/>
</dbReference>